<evidence type="ECO:0000256" key="2">
    <source>
        <dbReference type="ARBA" id="ARBA00022527"/>
    </source>
</evidence>
<evidence type="ECO:0000256" key="4">
    <source>
        <dbReference type="ARBA" id="ARBA00022741"/>
    </source>
</evidence>
<dbReference type="GO" id="GO:0000245">
    <property type="term" value="P:spliceosomal complex assembly"/>
    <property type="evidence" value="ECO:0007669"/>
    <property type="project" value="TreeGrafter"/>
</dbReference>
<dbReference type="OrthoDB" id="5979581at2759"/>
<dbReference type="AlphaFoldDB" id="A0A6A6FZ75"/>
<gene>
    <name evidence="10" type="ORF">BDZ85DRAFT_285994</name>
</gene>
<evidence type="ECO:0000256" key="6">
    <source>
        <dbReference type="ARBA" id="ARBA00022840"/>
    </source>
</evidence>
<keyword evidence="11" id="KW-1185">Reference proteome</keyword>
<reference evidence="11" key="1">
    <citation type="journal article" date="2020" name="Stud. Mycol.">
        <title>101 Dothideomycetes genomes: A test case for predicting lifestyles and emergence of pathogens.</title>
        <authorList>
            <person name="Haridas S."/>
            <person name="Albert R."/>
            <person name="Binder M."/>
            <person name="Bloem J."/>
            <person name="LaButti K."/>
            <person name="Salamov A."/>
            <person name="Andreopoulos B."/>
            <person name="Baker S."/>
            <person name="Barry K."/>
            <person name="Bills G."/>
            <person name="Bluhm B."/>
            <person name="Cannon C."/>
            <person name="Castanera R."/>
            <person name="Culley D."/>
            <person name="Daum C."/>
            <person name="Ezra D."/>
            <person name="Gonzalez J."/>
            <person name="Henrissat B."/>
            <person name="Kuo A."/>
            <person name="Liang C."/>
            <person name="Lipzen A."/>
            <person name="Lutzoni F."/>
            <person name="Magnuson J."/>
            <person name="Mondo S."/>
            <person name="Nolan M."/>
            <person name="Ohm R."/>
            <person name="Pangilinan J."/>
            <person name="Park H.-J."/>
            <person name="Ramirez L."/>
            <person name="Alfaro M."/>
            <person name="Sun H."/>
            <person name="Tritt A."/>
            <person name="Yoshinaga Y."/>
            <person name="Zwiers L.-H."/>
            <person name="Turgeon B."/>
            <person name="Goodwin S."/>
            <person name="Spatafora J."/>
            <person name="Crous P."/>
            <person name="Grigoriev I."/>
        </authorList>
    </citation>
    <scope>NUCLEOTIDE SEQUENCE [LARGE SCALE GENOMIC DNA]</scope>
    <source>
        <strain evidence="11">CECT 20119</strain>
    </source>
</reference>
<dbReference type="Pfam" id="PF00069">
    <property type="entry name" value="Pkinase"/>
    <property type="match status" value="1"/>
</dbReference>
<evidence type="ECO:0000256" key="5">
    <source>
        <dbReference type="ARBA" id="ARBA00022777"/>
    </source>
</evidence>
<dbReference type="PANTHER" id="PTHR47634">
    <property type="entry name" value="PROTEIN KINASE DOMAIN-CONTAINING PROTEIN-RELATED"/>
    <property type="match status" value="1"/>
</dbReference>
<evidence type="ECO:0000256" key="8">
    <source>
        <dbReference type="ARBA" id="ARBA00048679"/>
    </source>
</evidence>
<name>A0A6A6FZ75_9PEZI</name>
<feature type="domain" description="Protein kinase" evidence="9">
    <location>
        <begin position="29"/>
        <end position="257"/>
    </location>
</feature>
<dbReference type="Proteomes" id="UP000799538">
    <property type="component" value="Unassembled WGS sequence"/>
</dbReference>
<accession>A0A6A6FZ75</accession>
<keyword evidence="6" id="KW-0067">ATP-binding</keyword>
<dbReference type="SMART" id="SM00220">
    <property type="entry name" value="S_TKc"/>
    <property type="match status" value="1"/>
</dbReference>
<evidence type="ECO:0000256" key="1">
    <source>
        <dbReference type="ARBA" id="ARBA00012513"/>
    </source>
</evidence>
<dbReference type="EMBL" id="ML992528">
    <property type="protein sequence ID" value="KAF2218777.1"/>
    <property type="molecule type" value="Genomic_DNA"/>
</dbReference>
<dbReference type="Gene3D" id="1.10.510.10">
    <property type="entry name" value="Transferase(Phosphotransferase) domain 1"/>
    <property type="match status" value="1"/>
</dbReference>
<keyword evidence="2" id="KW-0723">Serine/threonine-protein kinase</keyword>
<keyword evidence="4" id="KW-0547">Nucleotide-binding</keyword>
<comment type="catalytic activity">
    <reaction evidence="7">
        <text>L-threonyl-[protein] + ATP = O-phospho-L-threonyl-[protein] + ADP + H(+)</text>
        <dbReference type="Rhea" id="RHEA:46608"/>
        <dbReference type="Rhea" id="RHEA-COMP:11060"/>
        <dbReference type="Rhea" id="RHEA-COMP:11605"/>
        <dbReference type="ChEBI" id="CHEBI:15378"/>
        <dbReference type="ChEBI" id="CHEBI:30013"/>
        <dbReference type="ChEBI" id="CHEBI:30616"/>
        <dbReference type="ChEBI" id="CHEBI:61977"/>
        <dbReference type="ChEBI" id="CHEBI:456216"/>
        <dbReference type="EC" id="2.7.11.1"/>
    </reaction>
</comment>
<dbReference type="GO" id="GO:0005737">
    <property type="term" value="C:cytoplasm"/>
    <property type="evidence" value="ECO:0007669"/>
    <property type="project" value="TreeGrafter"/>
</dbReference>
<dbReference type="InterPro" id="IPR051334">
    <property type="entry name" value="SRPK"/>
</dbReference>
<proteinExistence type="predicted"/>
<dbReference type="InterPro" id="IPR000719">
    <property type="entry name" value="Prot_kinase_dom"/>
</dbReference>
<dbReference type="GO" id="GO:0004674">
    <property type="term" value="F:protein serine/threonine kinase activity"/>
    <property type="evidence" value="ECO:0007669"/>
    <property type="project" value="UniProtKB-KW"/>
</dbReference>
<evidence type="ECO:0000313" key="10">
    <source>
        <dbReference type="EMBL" id="KAF2218777.1"/>
    </source>
</evidence>
<dbReference type="GO" id="GO:0050684">
    <property type="term" value="P:regulation of mRNA processing"/>
    <property type="evidence" value="ECO:0007669"/>
    <property type="project" value="TreeGrafter"/>
</dbReference>
<sequence>MESSEELEEYHPGGYHPVHIGDEFKAGRYHVLHKLGWSAWSTVWLARDRHLARNVTLKVVQSRVYEKALLEKRALDAVQSSGQATTLQPYVRQLYDFFDHHGPNGKHPCLVLEVMGSEVCKARYKLEARMFSKEVSKAICRQAAEGLARLHAISIAHGDIHTSNMCFTAPGIDNMTLPELWRRVELPEKLEVYLEDEDSGLTLEGLPRYVVWPLAKLEAAFDEDWTEADQVQVKYIDFGAAFFHHETPYGPRRLRVE</sequence>
<dbReference type="SUPFAM" id="SSF56112">
    <property type="entry name" value="Protein kinase-like (PK-like)"/>
    <property type="match status" value="1"/>
</dbReference>
<comment type="catalytic activity">
    <reaction evidence="8">
        <text>L-seryl-[protein] + ATP = O-phospho-L-seryl-[protein] + ADP + H(+)</text>
        <dbReference type="Rhea" id="RHEA:17989"/>
        <dbReference type="Rhea" id="RHEA-COMP:9863"/>
        <dbReference type="Rhea" id="RHEA-COMP:11604"/>
        <dbReference type="ChEBI" id="CHEBI:15378"/>
        <dbReference type="ChEBI" id="CHEBI:29999"/>
        <dbReference type="ChEBI" id="CHEBI:30616"/>
        <dbReference type="ChEBI" id="CHEBI:83421"/>
        <dbReference type="ChEBI" id="CHEBI:456216"/>
        <dbReference type="EC" id="2.7.11.1"/>
    </reaction>
</comment>
<dbReference type="GO" id="GO:0005634">
    <property type="term" value="C:nucleus"/>
    <property type="evidence" value="ECO:0007669"/>
    <property type="project" value="TreeGrafter"/>
</dbReference>
<protein>
    <recommendedName>
        <fullName evidence="1">non-specific serine/threonine protein kinase</fullName>
        <ecNumber evidence="1">2.7.11.1</ecNumber>
    </recommendedName>
</protein>
<dbReference type="Gene3D" id="3.30.200.20">
    <property type="entry name" value="Phosphorylase Kinase, domain 1"/>
    <property type="match status" value="1"/>
</dbReference>
<keyword evidence="3" id="KW-0808">Transferase</keyword>
<organism evidence="10 11">
    <name type="scientific">Elsinoe ampelina</name>
    <dbReference type="NCBI Taxonomy" id="302913"/>
    <lineage>
        <taxon>Eukaryota</taxon>
        <taxon>Fungi</taxon>
        <taxon>Dikarya</taxon>
        <taxon>Ascomycota</taxon>
        <taxon>Pezizomycotina</taxon>
        <taxon>Dothideomycetes</taxon>
        <taxon>Dothideomycetidae</taxon>
        <taxon>Myriangiales</taxon>
        <taxon>Elsinoaceae</taxon>
        <taxon>Elsinoe</taxon>
    </lineage>
</organism>
<keyword evidence="5 10" id="KW-0418">Kinase</keyword>
<dbReference type="PANTHER" id="PTHR47634:SF9">
    <property type="entry name" value="PROTEIN KINASE DOMAIN-CONTAINING PROTEIN-RELATED"/>
    <property type="match status" value="1"/>
</dbReference>
<dbReference type="InterPro" id="IPR011009">
    <property type="entry name" value="Kinase-like_dom_sf"/>
</dbReference>
<dbReference type="EC" id="2.7.11.1" evidence="1"/>
<evidence type="ECO:0000313" key="11">
    <source>
        <dbReference type="Proteomes" id="UP000799538"/>
    </source>
</evidence>
<evidence type="ECO:0000259" key="9">
    <source>
        <dbReference type="PROSITE" id="PS50011"/>
    </source>
</evidence>
<dbReference type="GO" id="GO:0005524">
    <property type="term" value="F:ATP binding"/>
    <property type="evidence" value="ECO:0007669"/>
    <property type="project" value="UniProtKB-KW"/>
</dbReference>
<evidence type="ECO:0000256" key="7">
    <source>
        <dbReference type="ARBA" id="ARBA00047899"/>
    </source>
</evidence>
<dbReference type="PROSITE" id="PS50011">
    <property type="entry name" value="PROTEIN_KINASE_DOM"/>
    <property type="match status" value="1"/>
</dbReference>
<evidence type="ECO:0000256" key="3">
    <source>
        <dbReference type="ARBA" id="ARBA00022679"/>
    </source>
</evidence>